<dbReference type="Proteomes" id="UP001345219">
    <property type="component" value="Chromosome 12"/>
</dbReference>
<dbReference type="PANTHER" id="PTHR33676">
    <property type="entry name" value="COLD REGULATED PROTEIN 27"/>
    <property type="match status" value="1"/>
</dbReference>
<sequence length="267" mass="29464">MGSDLRRGVLPQPDQGESCGGQLTHALSEESGVTADSSTSGAHDSSLVQSILWTDEKHNLYLDSLERSFIDQLNHSKRIQGIILHEGLEGPFPSLQLDLGNCISSDEFKVLHDGCWQKIDFQRPKTRNPSAYNVTKRSWMHHFPDGNDYHLHSLAYLREGTSGIHASQNATFSCGIASTSMQHSSHHILYLNPVGTTAEGTDQNFADEDGKLRSDCFPKAKRVRISSADRQSNDQDETVQSAAGMLPLLREVDSSCPVTPTNLHPRN</sequence>
<evidence type="ECO:0000313" key="3">
    <source>
        <dbReference type="Proteomes" id="UP001345219"/>
    </source>
</evidence>
<dbReference type="EMBL" id="JAXIOK010000019">
    <property type="protein sequence ID" value="KAK4747811.1"/>
    <property type="molecule type" value="Genomic_DNA"/>
</dbReference>
<gene>
    <name evidence="2" type="ORF">SAY87_014397</name>
</gene>
<keyword evidence="3" id="KW-1185">Reference proteome</keyword>
<name>A0AAN7GNL0_9MYRT</name>
<comment type="caution">
    <text evidence="2">The sequence shown here is derived from an EMBL/GenBank/DDBJ whole genome shotgun (WGS) entry which is preliminary data.</text>
</comment>
<dbReference type="GO" id="GO:0009409">
    <property type="term" value="P:response to cold"/>
    <property type="evidence" value="ECO:0007669"/>
    <property type="project" value="InterPro"/>
</dbReference>
<evidence type="ECO:0000313" key="2">
    <source>
        <dbReference type="EMBL" id="KAK4747811.1"/>
    </source>
</evidence>
<feature type="region of interest" description="Disordered" evidence="1">
    <location>
        <begin position="1"/>
        <end position="22"/>
    </location>
</feature>
<evidence type="ECO:0000256" key="1">
    <source>
        <dbReference type="SAM" id="MobiDB-lite"/>
    </source>
</evidence>
<protein>
    <submittedName>
        <fullName evidence="2">Uncharacterized protein</fullName>
    </submittedName>
</protein>
<dbReference type="AlphaFoldDB" id="A0AAN7GNL0"/>
<reference evidence="2 3" key="1">
    <citation type="journal article" date="2023" name="Hortic Res">
        <title>Pangenome of water caltrop reveals structural variations and asymmetric subgenome divergence after allopolyploidization.</title>
        <authorList>
            <person name="Zhang X."/>
            <person name="Chen Y."/>
            <person name="Wang L."/>
            <person name="Yuan Y."/>
            <person name="Fang M."/>
            <person name="Shi L."/>
            <person name="Lu R."/>
            <person name="Comes H.P."/>
            <person name="Ma Y."/>
            <person name="Chen Y."/>
            <person name="Huang G."/>
            <person name="Zhou Y."/>
            <person name="Zheng Z."/>
            <person name="Qiu Y."/>
        </authorList>
    </citation>
    <scope>NUCLEOTIDE SEQUENCE [LARGE SCALE GENOMIC DNA]</scope>
    <source>
        <tissue evidence="2">Roots</tissue>
    </source>
</reference>
<dbReference type="PANTHER" id="PTHR33676:SF17">
    <property type="entry name" value="COLD-REGULATED PROTEIN 28"/>
    <property type="match status" value="1"/>
</dbReference>
<proteinExistence type="predicted"/>
<accession>A0AAN7GNL0</accession>
<organism evidence="2 3">
    <name type="scientific">Trapa incisa</name>
    <dbReference type="NCBI Taxonomy" id="236973"/>
    <lineage>
        <taxon>Eukaryota</taxon>
        <taxon>Viridiplantae</taxon>
        <taxon>Streptophyta</taxon>
        <taxon>Embryophyta</taxon>
        <taxon>Tracheophyta</taxon>
        <taxon>Spermatophyta</taxon>
        <taxon>Magnoliopsida</taxon>
        <taxon>eudicotyledons</taxon>
        <taxon>Gunneridae</taxon>
        <taxon>Pentapetalae</taxon>
        <taxon>rosids</taxon>
        <taxon>malvids</taxon>
        <taxon>Myrtales</taxon>
        <taxon>Lythraceae</taxon>
        <taxon>Trapa</taxon>
    </lineage>
</organism>
<dbReference type="InterPro" id="IPR044678">
    <property type="entry name" value="COR27/28"/>
</dbReference>
<dbReference type="GO" id="GO:0042752">
    <property type="term" value="P:regulation of circadian rhythm"/>
    <property type="evidence" value="ECO:0007669"/>
    <property type="project" value="InterPro"/>
</dbReference>